<comment type="catalytic activity">
    <reaction evidence="10">
        <text>aceneuramate = aldehydo-N-acetyl-D-mannosamine + pyruvate</text>
        <dbReference type="Rhea" id="RHEA:23296"/>
        <dbReference type="ChEBI" id="CHEBI:15361"/>
        <dbReference type="ChEBI" id="CHEBI:17122"/>
        <dbReference type="ChEBI" id="CHEBI:173083"/>
        <dbReference type="EC" id="4.1.3.3"/>
    </reaction>
</comment>
<dbReference type="SMART" id="SM01130">
    <property type="entry name" value="DHDPS"/>
    <property type="match status" value="1"/>
</dbReference>
<name>A0AAE0Y540_9GAST</name>
<dbReference type="EMBL" id="JAWDGP010006902">
    <property type="protein sequence ID" value="KAK3733400.1"/>
    <property type="molecule type" value="Genomic_DNA"/>
</dbReference>
<dbReference type="PANTHER" id="PTHR12128">
    <property type="entry name" value="DIHYDRODIPICOLINATE SYNTHASE"/>
    <property type="match status" value="1"/>
</dbReference>
<dbReference type="GO" id="GO:0008747">
    <property type="term" value="F:N-acetylneuraminate lyase activity"/>
    <property type="evidence" value="ECO:0007669"/>
    <property type="project" value="UniProtKB-EC"/>
</dbReference>
<comment type="pathway">
    <text evidence="2">Amino-sugar metabolism; N-acetylneuraminate degradation.</text>
</comment>
<dbReference type="SUPFAM" id="SSF51569">
    <property type="entry name" value="Aldolase"/>
    <property type="match status" value="1"/>
</dbReference>
<accession>A0AAE0Y540</accession>
<evidence type="ECO:0000256" key="7">
    <source>
        <dbReference type="ARBA" id="ARBA00023239"/>
    </source>
</evidence>
<organism evidence="11 12">
    <name type="scientific">Elysia crispata</name>
    <name type="common">lettuce slug</name>
    <dbReference type="NCBI Taxonomy" id="231223"/>
    <lineage>
        <taxon>Eukaryota</taxon>
        <taxon>Metazoa</taxon>
        <taxon>Spiralia</taxon>
        <taxon>Lophotrochozoa</taxon>
        <taxon>Mollusca</taxon>
        <taxon>Gastropoda</taxon>
        <taxon>Heterobranchia</taxon>
        <taxon>Euthyneura</taxon>
        <taxon>Panpulmonata</taxon>
        <taxon>Sacoglossa</taxon>
        <taxon>Placobranchoidea</taxon>
        <taxon>Plakobranchidae</taxon>
        <taxon>Elysia</taxon>
    </lineage>
</organism>
<evidence type="ECO:0000256" key="2">
    <source>
        <dbReference type="ARBA" id="ARBA00004878"/>
    </source>
</evidence>
<proteinExistence type="inferred from homology"/>
<comment type="subunit">
    <text evidence="4">Homotetramer.</text>
</comment>
<dbReference type="GO" id="GO:0005737">
    <property type="term" value="C:cytoplasm"/>
    <property type="evidence" value="ECO:0007669"/>
    <property type="project" value="UniProtKB-SubCell"/>
</dbReference>
<dbReference type="InterPro" id="IPR002220">
    <property type="entry name" value="DapA-like"/>
</dbReference>
<dbReference type="PANTHER" id="PTHR12128:SF21">
    <property type="entry name" value="N-ACETYLNEURAMINATE LYASE"/>
    <property type="match status" value="1"/>
</dbReference>
<sequence>MSPRVEYHDDENHGMMSPGVGYHKDENHGMMSPGVGYHKDENHGMMSPGVGYHKDENHGMMNDLVDYCGRVALEAEGLPFYYYHIPDRTGVRLNMEEFLHKARDQIPNLRGIKFSSKDLYEGFKCLRTKDAKGHNFDILFGCDEQVIAAFAMGFRGAIGSTYSLLPGVYRQAKLAMDDGRLAEARELQARSVRLVHVCFKFGKGVGRPIPAFKAILNKLGVPVGPTRFPMATLDQQATAELIAELSEAGFFQWIQE</sequence>
<evidence type="ECO:0000256" key="9">
    <source>
        <dbReference type="ARBA" id="ARBA00023277"/>
    </source>
</evidence>
<dbReference type="Gene3D" id="3.20.20.70">
    <property type="entry name" value="Aldolase class I"/>
    <property type="match status" value="1"/>
</dbReference>
<evidence type="ECO:0000313" key="12">
    <source>
        <dbReference type="Proteomes" id="UP001283361"/>
    </source>
</evidence>
<evidence type="ECO:0000256" key="10">
    <source>
        <dbReference type="ARBA" id="ARBA00044906"/>
    </source>
</evidence>
<keyword evidence="6" id="KW-0963">Cytoplasm</keyword>
<keyword evidence="8" id="KW-0704">Schiff base</keyword>
<dbReference type="AlphaFoldDB" id="A0AAE0Y540"/>
<dbReference type="Proteomes" id="UP001283361">
    <property type="component" value="Unassembled WGS sequence"/>
</dbReference>
<keyword evidence="7" id="KW-0456">Lyase</keyword>
<reference evidence="11" key="1">
    <citation type="journal article" date="2023" name="G3 (Bethesda)">
        <title>A reference genome for the long-term kleptoplast-retaining sea slug Elysia crispata morphotype clarki.</title>
        <authorList>
            <person name="Eastman K.E."/>
            <person name="Pendleton A.L."/>
            <person name="Shaikh M.A."/>
            <person name="Suttiyut T."/>
            <person name="Ogas R."/>
            <person name="Tomko P."/>
            <person name="Gavelis G."/>
            <person name="Widhalm J.R."/>
            <person name="Wisecaver J.H."/>
        </authorList>
    </citation>
    <scope>NUCLEOTIDE SEQUENCE</scope>
    <source>
        <strain evidence="11">ECLA1</strain>
    </source>
</reference>
<evidence type="ECO:0000256" key="8">
    <source>
        <dbReference type="ARBA" id="ARBA00023270"/>
    </source>
</evidence>
<comment type="subcellular location">
    <subcellularLocation>
        <location evidence="1">Cytoplasm</location>
    </subcellularLocation>
</comment>
<evidence type="ECO:0000256" key="4">
    <source>
        <dbReference type="ARBA" id="ARBA00011881"/>
    </source>
</evidence>
<evidence type="ECO:0000256" key="6">
    <source>
        <dbReference type="ARBA" id="ARBA00022490"/>
    </source>
</evidence>
<evidence type="ECO:0000313" key="11">
    <source>
        <dbReference type="EMBL" id="KAK3733400.1"/>
    </source>
</evidence>
<evidence type="ECO:0000256" key="1">
    <source>
        <dbReference type="ARBA" id="ARBA00004496"/>
    </source>
</evidence>
<protein>
    <recommendedName>
        <fullName evidence="5">N-acetylneuraminate lyase</fullName>
        <ecNumber evidence="5">4.1.3.3</ecNumber>
    </recommendedName>
</protein>
<comment type="caution">
    <text evidence="11">The sequence shown here is derived from an EMBL/GenBank/DDBJ whole genome shotgun (WGS) entry which is preliminary data.</text>
</comment>
<keyword evidence="9" id="KW-0119">Carbohydrate metabolism</keyword>
<evidence type="ECO:0000256" key="3">
    <source>
        <dbReference type="ARBA" id="ARBA00006324"/>
    </source>
</evidence>
<dbReference type="Pfam" id="PF00701">
    <property type="entry name" value="DHDPS"/>
    <property type="match status" value="1"/>
</dbReference>
<dbReference type="InterPro" id="IPR013785">
    <property type="entry name" value="Aldolase_TIM"/>
</dbReference>
<evidence type="ECO:0000256" key="5">
    <source>
        <dbReference type="ARBA" id="ARBA00012911"/>
    </source>
</evidence>
<keyword evidence="12" id="KW-1185">Reference proteome</keyword>
<gene>
    <name evidence="11" type="ORF">RRG08_004826</name>
</gene>
<dbReference type="EC" id="4.1.3.3" evidence="5"/>
<comment type="similarity">
    <text evidence="3">Belongs to the DapA family. NanA subfamily.</text>
</comment>